<dbReference type="InterPro" id="IPR036388">
    <property type="entry name" value="WH-like_DNA-bd_sf"/>
</dbReference>
<dbReference type="PRINTS" id="PR00364">
    <property type="entry name" value="DISEASERSIST"/>
</dbReference>
<evidence type="ECO:0000256" key="6">
    <source>
        <dbReference type="ARBA" id="ARBA00022840"/>
    </source>
</evidence>
<dbReference type="SUPFAM" id="SSF52058">
    <property type="entry name" value="L domain-like"/>
    <property type="match status" value="1"/>
</dbReference>
<dbReference type="FunFam" id="1.10.10.10:FF:000322">
    <property type="entry name" value="Probable disease resistance protein At1g63360"/>
    <property type="match status" value="1"/>
</dbReference>
<evidence type="ECO:0000313" key="11">
    <source>
        <dbReference type="EMBL" id="KAL3833822.1"/>
    </source>
</evidence>
<proteinExistence type="inferred from homology"/>
<keyword evidence="12" id="KW-1185">Reference proteome</keyword>
<comment type="similarity">
    <text evidence="1">Belongs to the disease resistance NB-LRR family.</text>
</comment>
<dbReference type="InterPro" id="IPR042197">
    <property type="entry name" value="Apaf_helical"/>
</dbReference>
<keyword evidence="6" id="KW-0067">ATP-binding</keyword>
<feature type="domain" description="Disease resistance protein At4g27190-like leucine-rich repeats" evidence="9">
    <location>
        <begin position="756"/>
        <end position="872"/>
    </location>
</feature>
<dbReference type="Pfam" id="PF00931">
    <property type="entry name" value="NB-ARC"/>
    <property type="match status" value="1"/>
</dbReference>
<feature type="domain" description="Disease resistance protein winged helix" evidence="10">
    <location>
        <begin position="362"/>
        <end position="433"/>
    </location>
</feature>
<feature type="domain" description="NB-ARC" evidence="8">
    <location>
        <begin position="165"/>
        <end position="280"/>
    </location>
</feature>
<dbReference type="InterPro" id="IPR032675">
    <property type="entry name" value="LRR_dom_sf"/>
</dbReference>
<feature type="compositionally biased region" description="Acidic residues" evidence="7">
    <location>
        <begin position="922"/>
        <end position="932"/>
    </location>
</feature>
<evidence type="ECO:0000256" key="5">
    <source>
        <dbReference type="ARBA" id="ARBA00022821"/>
    </source>
</evidence>
<reference evidence="11 12" key="1">
    <citation type="submission" date="2024-12" db="EMBL/GenBank/DDBJ databases">
        <title>The unique morphological basis and parallel evolutionary history of personate flowers in Penstemon.</title>
        <authorList>
            <person name="Depatie T.H."/>
            <person name="Wessinger C.A."/>
        </authorList>
    </citation>
    <scope>NUCLEOTIDE SEQUENCE [LARGE SCALE GENOMIC DNA]</scope>
    <source>
        <strain evidence="11">WTNN_2</strain>
        <tissue evidence="11">Leaf</tissue>
    </source>
</reference>
<keyword evidence="3" id="KW-0677">Repeat</keyword>
<dbReference type="InterPro" id="IPR001611">
    <property type="entry name" value="Leu-rich_rpt"/>
</dbReference>
<dbReference type="EMBL" id="JBJXBP010000004">
    <property type="protein sequence ID" value="KAL3833822.1"/>
    <property type="molecule type" value="Genomic_DNA"/>
</dbReference>
<evidence type="ECO:0008006" key="13">
    <source>
        <dbReference type="Google" id="ProtNLM"/>
    </source>
</evidence>
<dbReference type="GO" id="GO:0006952">
    <property type="term" value="P:defense response"/>
    <property type="evidence" value="ECO:0007669"/>
    <property type="project" value="UniProtKB-KW"/>
</dbReference>
<dbReference type="PANTHER" id="PTHR33463:SF209">
    <property type="entry name" value="DISEASE RESISTANCE PROTEIN RPS2-LIKE"/>
    <property type="match status" value="1"/>
</dbReference>
<evidence type="ECO:0000256" key="1">
    <source>
        <dbReference type="ARBA" id="ARBA00008894"/>
    </source>
</evidence>
<evidence type="ECO:0000256" key="7">
    <source>
        <dbReference type="SAM" id="MobiDB-lite"/>
    </source>
</evidence>
<evidence type="ECO:0000256" key="4">
    <source>
        <dbReference type="ARBA" id="ARBA00022741"/>
    </source>
</evidence>
<evidence type="ECO:0000259" key="9">
    <source>
        <dbReference type="Pfam" id="PF23247"/>
    </source>
</evidence>
<name>A0ABD3TA30_9LAMI</name>
<protein>
    <recommendedName>
        <fullName evidence="13">NB-ARC domain-containing protein</fullName>
    </recommendedName>
</protein>
<sequence length="946" mass="108523">MEIAGAVASIVQCLCGECCPNELISKKCSHLRNPEAVVQLLEDKIKLLAAREADLKTKLREEELRRGGEPTSELNLWLDNVRKLKVVQPSVEEKIQEKKSLLCGCFPNYYHRQKLGNYVTRKMHEVDNLLEQNFFSGNPLVNMPLKRGSFLPTTAIVGQTAKRILRKTWEYIIDNNTGIIGVYGMGGVGKTTLIKEINNDLLRENAHFEDVIWVTASKDSNVQKLQKDIAKELGLSFDDENSEMTRARNLFENLLRRGRFLLIMMICGKHSLWRTGILIPKNNGSCQENAKECDGLPLALITIGRAMRKEKKINQWQIALSELQNSPESSEGMQNQVFARLRFSYDRLKNDTTRACFQYCALYPEDHLIETDELIKYWVWEGLLRGYGNHIVKMKRGEMILSELKNACLLESVFQDGSSSEHVKMHDLVRDMVIALTRANSTFMVKSGHGLQVPPVDNEWSEDLERVSLMRNDLDAVSCEPKCPKLCTLLLQYNSISKGINPTFFEHNQNLQLLDLSYTGIDKLPDSFSNLVNLRTLLLRSCWKLSCVPTLEKLKELKVLDLSFTLIKGMPEGMKMLVNLQYLDLSFTEVFNDPYCLLPHYRFLQCLFLTGTRQFSFGKLFADFLAKYRNLVVLQVNFGNMQDFDHYIASGQWNLLENFSFFIGYPPSFMHTKKNYVGLFWVNICERLSPPWLPGRIFELEICDCSSIKYLPLFITAASSQLQRCKIKSCDKMEYIITPEWSTFPNLEWLEIEGLINLSRLCRGILKANTFSSLKTLNVRSCNNLKTLLPLELVQYLTNLVEIRIEECYKLEEVISEDGEITQVNHSHIVLPNLQKLILSSLPRLKHISRGVMICNSLSSLEVFMCPDLKTLPFLVESREELVDSVKQIKGSRKWWKTIKKNHVNTADLLDHVFKNVPEQSANEEDSEDDSISSDVPEPLQLVQDI</sequence>
<organism evidence="11 12">
    <name type="scientific">Penstemon smallii</name>
    <dbReference type="NCBI Taxonomy" id="265156"/>
    <lineage>
        <taxon>Eukaryota</taxon>
        <taxon>Viridiplantae</taxon>
        <taxon>Streptophyta</taxon>
        <taxon>Embryophyta</taxon>
        <taxon>Tracheophyta</taxon>
        <taxon>Spermatophyta</taxon>
        <taxon>Magnoliopsida</taxon>
        <taxon>eudicotyledons</taxon>
        <taxon>Gunneridae</taxon>
        <taxon>Pentapetalae</taxon>
        <taxon>asterids</taxon>
        <taxon>lamiids</taxon>
        <taxon>Lamiales</taxon>
        <taxon>Plantaginaceae</taxon>
        <taxon>Cheloneae</taxon>
        <taxon>Penstemon</taxon>
    </lineage>
</organism>
<keyword evidence="4" id="KW-0547">Nucleotide-binding</keyword>
<dbReference type="Pfam" id="PF23559">
    <property type="entry name" value="WHD_DRP"/>
    <property type="match status" value="1"/>
</dbReference>
<dbReference type="Gene3D" id="1.10.10.10">
    <property type="entry name" value="Winged helix-like DNA-binding domain superfamily/Winged helix DNA-binding domain"/>
    <property type="match status" value="1"/>
</dbReference>
<evidence type="ECO:0000256" key="3">
    <source>
        <dbReference type="ARBA" id="ARBA00022737"/>
    </source>
</evidence>
<dbReference type="SUPFAM" id="SSF52540">
    <property type="entry name" value="P-loop containing nucleoside triphosphate hydrolases"/>
    <property type="match status" value="1"/>
</dbReference>
<dbReference type="Gene3D" id="3.40.50.300">
    <property type="entry name" value="P-loop containing nucleotide triphosphate hydrolases"/>
    <property type="match status" value="1"/>
</dbReference>
<dbReference type="Gene3D" id="1.10.8.430">
    <property type="entry name" value="Helical domain of apoptotic protease-activating factors"/>
    <property type="match status" value="1"/>
</dbReference>
<dbReference type="Pfam" id="PF13855">
    <property type="entry name" value="LRR_8"/>
    <property type="match status" value="1"/>
</dbReference>
<comment type="caution">
    <text evidence="11">The sequence shown here is derived from an EMBL/GenBank/DDBJ whole genome shotgun (WGS) entry which is preliminary data.</text>
</comment>
<evidence type="ECO:0000259" key="8">
    <source>
        <dbReference type="Pfam" id="PF00931"/>
    </source>
</evidence>
<dbReference type="InterPro" id="IPR002182">
    <property type="entry name" value="NB-ARC"/>
</dbReference>
<evidence type="ECO:0000259" key="10">
    <source>
        <dbReference type="Pfam" id="PF23559"/>
    </source>
</evidence>
<dbReference type="AlphaFoldDB" id="A0ABD3TA30"/>
<dbReference type="PANTHER" id="PTHR33463">
    <property type="entry name" value="NB-ARC DOMAIN-CONTAINING PROTEIN-RELATED"/>
    <property type="match status" value="1"/>
</dbReference>
<evidence type="ECO:0000256" key="2">
    <source>
        <dbReference type="ARBA" id="ARBA00022614"/>
    </source>
</evidence>
<dbReference type="Proteomes" id="UP001634393">
    <property type="component" value="Unassembled WGS sequence"/>
</dbReference>
<dbReference type="InterPro" id="IPR027417">
    <property type="entry name" value="P-loop_NTPase"/>
</dbReference>
<dbReference type="Pfam" id="PF23247">
    <property type="entry name" value="LRR_RPS2"/>
    <property type="match status" value="1"/>
</dbReference>
<feature type="region of interest" description="Disordered" evidence="7">
    <location>
        <begin position="920"/>
        <end position="946"/>
    </location>
</feature>
<accession>A0ABD3TA30</accession>
<evidence type="ECO:0000313" key="12">
    <source>
        <dbReference type="Proteomes" id="UP001634393"/>
    </source>
</evidence>
<keyword evidence="5" id="KW-0611">Plant defense</keyword>
<dbReference type="InterPro" id="IPR050905">
    <property type="entry name" value="Plant_NBS-LRR"/>
</dbReference>
<dbReference type="InterPro" id="IPR057135">
    <property type="entry name" value="At4g27190-like_LRR"/>
</dbReference>
<dbReference type="InterPro" id="IPR058922">
    <property type="entry name" value="WHD_DRP"/>
</dbReference>
<keyword evidence="2" id="KW-0433">Leucine-rich repeat</keyword>
<dbReference type="Gene3D" id="3.80.10.10">
    <property type="entry name" value="Ribonuclease Inhibitor"/>
    <property type="match status" value="2"/>
</dbReference>
<gene>
    <name evidence="11" type="ORF">ACJIZ3_008558</name>
</gene>
<dbReference type="GO" id="GO:0005524">
    <property type="term" value="F:ATP binding"/>
    <property type="evidence" value="ECO:0007669"/>
    <property type="project" value="UniProtKB-KW"/>
</dbReference>